<evidence type="ECO:0000313" key="2">
    <source>
        <dbReference type="RefSeq" id="XP_056699912.1"/>
    </source>
</evidence>
<reference evidence="2" key="2">
    <citation type="submission" date="2025-08" db="UniProtKB">
        <authorList>
            <consortium name="RefSeq"/>
        </authorList>
    </citation>
    <scope>IDENTIFICATION</scope>
    <source>
        <tissue evidence="2">Leaf</tissue>
    </source>
</reference>
<dbReference type="RefSeq" id="XP_056699912.1">
    <property type="nucleotide sequence ID" value="XM_056843934.1"/>
</dbReference>
<reference evidence="1" key="1">
    <citation type="journal article" date="2021" name="Nat. Commun.">
        <title>Genomic analyses provide insights into spinach domestication and the genetic basis of agronomic traits.</title>
        <authorList>
            <person name="Cai X."/>
            <person name="Sun X."/>
            <person name="Xu C."/>
            <person name="Sun H."/>
            <person name="Wang X."/>
            <person name="Ge C."/>
            <person name="Zhang Z."/>
            <person name="Wang Q."/>
            <person name="Fei Z."/>
            <person name="Jiao C."/>
            <person name="Wang Q."/>
        </authorList>
    </citation>
    <scope>NUCLEOTIDE SEQUENCE [LARGE SCALE GENOMIC DNA]</scope>
    <source>
        <strain evidence="1">cv. Varoflay</strain>
    </source>
</reference>
<gene>
    <name evidence="2" type="primary">LOC130472569</name>
</gene>
<dbReference type="Proteomes" id="UP000813463">
    <property type="component" value="Chromosome 4"/>
</dbReference>
<accession>A0ABM3RWB1</accession>
<keyword evidence="1" id="KW-1185">Reference proteome</keyword>
<protein>
    <submittedName>
        <fullName evidence="2">Eukaryotic initiation factor 4A-9-like isoform X2</fullName>
    </submittedName>
</protein>
<dbReference type="Gene3D" id="3.10.180.10">
    <property type="entry name" value="2,3-Dihydroxybiphenyl 1,2-Dioxygenase, domain 1"/>
    <property type="match status" value="1"/>
</dbReference>
<dbReference type="GeneID" id="130472569"/>
<dbReference type="InterPro" id="IPR029068">
    <property type="entry name" value="Glyas_Bleomycin-R_OHBP_Dase"/>
</dbReference>
<evidence type="ECO:0000313" key="1">
    <source>
        <dbReference type="Proteomes" id="UP000813463"/>
    </source>
</evidence>
<sequence>MAGVAPEGSQYDARQYDSKMSELLSEEGSDFFTSYDEVYESFDKMGLAENLLRGIYAYGFGSDHEKDFFYSTPSCYSMHQVPPGVLGTGKMKGITFIKDPDGYWIEIFDLKTIRSVAAGAS</sequence>
<proteinExistence type="predicted"/>
<organism evidence="1 2">
    <name type="scientific">Spinacia oleracea</name>
    <name type="common">Spinach</name>
    <dbReference type="NCBI Taxonomy" id="3562"/>
    <lineage>
        <taxon>Eukaryota</taxon>
        <taxon>Viridiplantae</taxon>
        <taxon>Streptophyta</taxon>
        <taxon>Embryophyta</taxon>
        <taxon>Tracheophyta</taxon>
        <taxon>Spermatophyta</taxon>
        <taxon>Magnoliopsida</taxon>
        <taxon>eudicotyledons</taxon>
        <taxon>Gunneridae</taxon>
        <taxon>Pentapetalae</taxon>
        <taxon>Caryophyllales</taxon>
        <taxon>Chenopodiaceae</taxon>
        <taxon>Chenopodioideae</taxon>
        <taxon>Anserineae</taxon>
        <taxon>Spinacia</taxon>
    </lineage>
</organism>
<name>A0ABM3RWB1_SPIOL</name>